<reference evidence="4 5" key="1">
    <citation type="submission" date="2024-01" db="EMBL/GenBank/DDBJ databases">
        <title>A draft genome for a cacao thread blight-causing isolate of Paramarasmius palmivorus.</title>
        <authorList>
            <person name="Baruah I.K."/>
            <person name="Bukari Y."/>
            <person name="Amoako-Attah I."/>
            <person name="Meinhardt L.W."/>
            <person name="Bailey B.A."/>
            <person name="Cohen S.P."/>
        </authorList>
    </citation>
    <scope>NUCLEOTIDE SEQUENCE [LARGE SCALE GENOMIC DNA]</scope>
    <source>
        <strain evidence="4 5">GH-12</strain>
    </source>
</reference>
<evidence type="ECO:0000313" key="5">
    <source>
        <dbReference type="Proteomes" id="UP001383192"/>
    </source>
</evidence>
<dbReference type="GO" id="GO:0016491">
    <property type="term" value="F:oxidoreductase activity"/>
    <property type="evidence" value="ECO:0007669"/>
    <property type="project" value="UniProtKB-KW"/>
</dbReference>
<evidence type="ECO:0000313" key="4">
    <source>
        <dbReference type="EMBL" id="KAK7020653.1"/>
    </source>
</evidence>
<dbReference type="EMBL" id="JAYKXP010000184">
    <property type="protein sequence ID" value="KAK7020653.1"/>
    <property type="molecule type" value="Genomic_DNA"/>
</dbReference>
<evidence type="ECO:0000256" key="3">
    <source>
        <dbReference type="ARBA" id="ARBA00023002"/>
    </source>
</evidence>
<dbReference type="InterPro" id="IPR036291">
    <property type="entry name" value="NAD(P)-bd_dom_sf"/>
</dbReference>
<sequence>MSQESEYNRVILVTGSNTGIGFQLVRLLAAKGHTVYLAARRADAGKEAQQKLKTEHGLEVKFVHLDLHDIKSIETAKDTIEKEEGRLDVLVNNAATLGTVDDLDEPQSASTIDLTILRTVFETNFFGLVQTTHLPSSPNPGMATSSKLPLVEDQRPTKLQIKVKIPSMLRIVLANPRLICIRLRWRRS</sequence>
<dbReference type="PRINTS" id="PR00081">
    <property type="entry name" value="GDHRDH"/>
</dbReference>
<protein>
    <recommendedName>
        <fullName evidence="6">NAD(P)-binding protein</fullName>
    </recommendedName>
</protein>
<dbReference type="PANTHER" id="PTHR43963">
    <property type="entry name" value="CARBONYL REDUCTASE 1-RELATED"/>
    <property type="match status" value="1"/>
</dbReference>
<dbReference type="InterPro" id="IPR002347">
    <property type="entry name" value="SDR_fam"/>
</dbReference>
<accession>A0AAW0B3R0</accession>
<organism evidence="4 5">
    <name type="scientific">Paramarasmius palmivorus</name>
    <dbReference type="NCBI Taxonomy" id="297713"/>
    <lineage>
        <taxon>Eukaryota</taxon>
        <taxon>Fungi</taxon>
        <taxon>Dikarya</taxon>
        <taxon>Basidiomycota</taxon>
        <taxon>Agaricomycotina</taxon>
        <taxon>Agaricomycetes</taxon>
        <taxon>Agaricomycetidae</taxon>
        <taxon>Agaricales</taxon>
        <taxon>Marasmiineae</taxon>
        <taxon>Marasmiaceae</taxon>
        <taxon>Paramarasmius</taxon>
    </lineage>
</organism>
<dbReference type="SUPFAM" id="SSF51735">
    <property type="entry name" value="NAD(P)-binding Rossmann-fold domains"/>
    <property type="match status" value="1"/>
</dbReference>
<dbReference type="Pfam" id="PF00106">
    <property type="entry name" value="adh_short"/>
    <property type="match status" value="1"/>
</dbReference>
<comment type="similarity">
    <text evidence="1">Belongs to the short-chain dehydrogenases/reductases (SDR) family.</text>
</comment>
<dbReference type="PANTHER" id="PTHR43963:SF6">
    <property type="entry name" value="CHAIN DEHYDROGENASE FAMILY PROTEIN, PUTATIVE (AFU_ORTHOLOGUE AFUA_3G15350)-RELATED"/>
    <property type="match status" value="1"/>
</dbReference>
<dbReference type="Proteomes" id="UP001383192">
    <property type="component" value="Unassembled WGS sequence"/>
</dbReference>
<evidence type="ECO:0008006" key="6">
    <source>
        <dbReference type="Google" id="ProtNLM"/>
    </source>
</evidence>
<gene>
    <name evidence="4" type="ORF">VNI00_017691</name>
</gene>
<name>A0AAW0B3R0_9AGAR</name>
<keyword evidence="2" id="KW-0521">NADP</keyword>
<keyword evidence="5" id="KW-1185">Reference proteome</keyword>
<keyword evidence="3" id="KW-0560">Oxidoreductase</keyword>
<proteinExistence type="inferred from homology"/>
<dbReference type="Gene3D" id="3.40.50.720">
    <property type="entry name" value="NAD(P)-binding Rossmann-like Domain"/>
    <property type="match status" value="1"/>
</dbReference>
<evidence type="ECO:0000256" key="2">
    <source>
        <dbReference type="ARBA" id="ARBA00022857"/>
    </source>
</evidence>
<comment type="caution">
    <text evidence="4">The sequence shown here is derived from an EMBL/GenBank/DDBJ whole genome shotgun (WGS) entry which is preliminary data.</text>
</comment>
<dbReference type="AlphaFoldDB" id="A0AAW0B3R0"/>
<evidence type="ECO:0000256" key="1">
    <source>
        <dbReference type="ARBA" id="ARBA00006484"/>
    </source>
</evidence>